<protein>
    <recommendedName>
        <fullName evidence="7">Peptidase A1 domain-containing protein</fullName>
    </recommendedName>
</protein>
<dbReference type="PROSITE" id="PS51767">
    <property type="entry name" value="PEPTIDASE_A1"/>
    <property type="match status" value="1"/>
</dbReference>
<feature type="domain" description="Peptidase A1" evidence="7">
    <location>
        <begin position="64"/>
        <end position="397"/>
    </location>
</feature>
<keyword evidence="5" id="KW-0378">Hydrolase</keyword>
<dbReference type="PANTHER" id="PTHR47966">
    <property type="entry name" value="BETA-SITE APP-CLEAVING ENZYME, ISOFORM A-RELATED"/>
    <property type="match status" value="1"/>
</dbReference>
<dbReference type="GO" id="GO:0000324">
    <property type="term" value="C:fungal-type vacuole"/>
    <property type="evidence" value="ECO:0007669"/>
    <property type="project" value="TreeGrafter"/>
</dbReference>
<dbReference type="Gene3D" id="2.40.70.10">
    <property type="entry name" value="Acid Proteases"/>
    <property type="match status" value="2"/>
</dbReference>
<dbReference type="GO" id="GO:0006508">
    <property type="term" value="P:proteolysis"/>
    <property type="evidence" value="ECO:0007669"/>
    <property type="project" value="UniProtKB-KW"/>
</dbReference>
<dbReference type="InterPro" id="IPR021109">
    <property type="entry name" value="Peptidase_aspartic_dom_sf"/>
</dbReference>
<dbReference type="Proteomes" id="UP000663843">
    <property type="component" value="Unassembled WGS sequence"/>
</dbReference>
<keyword evidence="2 5" id="KW-0064">Aspartyl protease</keyword>
<dbReference type="InterPro" id="IPR034164">
    <property type="entry name" value="Pepsin-like_dom"/>
</dbReference>
<evidence type="ECO:0000256" key="2">
    <source>
        <dbReference type="ARBA" id="ARBA00022750"/>
    </source>
</evidence>
<evidence type="ECO:0000256" key="6">
    <source>
        <dbReference type="SAM" id="MobiDB-lite"/>
    </source>
</evidence>
<dbReference type="SUPFAM" id="SSF50630">
    <property type="entry name" value="Acid proteases"/>
    <property type="match status" value="1"/>
</dbReference>
<gene>
    <name evidence="8" type="ORF">RDB_LOCUS191047</name>
</gene>
<dbReference type="PRINTS" id="PR00792">
    <property type="entry name" value="PEPSIN"/>
</dbReference>
<dbReference type="PANTHER" id="PTHR47966:SF68">
    <property type="entry name" value="PEPTIDASE A1 DOMAIN-CONTAINING PROTEIN"/>
    <property type="match status" value="1"/>
</dbReference>
<dbReference type="Pfam" id="PF00026">
    <property type="entry name" value="Asp"/>
    <property type="match status" value="1"/>
</dbReference>
<keyword evidence="4" id="KW-1015">Disulfide bond</keyword>
<comment type="similarity">
    <text evidence="1 5">Belongs to the peptidase A1 family.</text>
</comment>
<reference evidence="8" key="1">
    <citation type="submission" date="2021-01" db="EMBL/GenBank/DDBJ databases">
        <authorList>
            <person name="Kaushik A."/>
        </authorList>
    </citation>
    <scope>NUCLEOTIDE SEQUENCE</scope>
    <source>
        <strain evidence="8">AG2-2IIIB</strain>
    </source>
</reference>
<evidence type="ECO:0000256" key="4">
    <source>
        <dbReference type="PIRSR" id="PIRSR601461-2"/>
    </source>
</evidence>
<accession>A0A8H3DRI3</accession>
<dbReference type="GO" id="GO:0004190">
    <property type="term" value="F:aspartic-type endopeptidase activity"/>
    <property type="evidence" value="ECO:0007669"/>
    <property type="project" value="UniProtKB-KW"/>
</dbReference>
<dbReference type="AlphaFoldDB" id="A0A8H3DRI3"/>
<proteinExistence type="inferred from homology"/>
<keyword evidence="5" id="KW-0645">Protease</keyword>
<dbReference type="CDD" id="cd05471">
    <property type="entry name" value="pepsin_like"/>
    <property type="match status" value="1"/>
</dbReference>
<evidence type="ECO:0000256" key="3">
    <source>
        <dbReference type="PIRSR" id="PIRSR601461-1"/>
    </source>
</evidence>
<feature type="disulfide bond" evidence="4">
    <location>
        <begin position="324"/>
        <end position="361"/>
    </location>
</feature>
<sequence>MLGSLQASSIIFILSESMKYSGGFVLSLLPILVTAQPTSGLGLRQDSSELKPLDMPIKIIQTYYTIQLPLGTPPQPVDLLFDTGSGPLWVLNPECAVNCPSSYKFTRSFFNPNASSTAQSASLRETVDYLGGVISGDVWSDKLTIQNTTFSTPQRFINADTSNWSSMAAGGFVGLGFRTLALGNTSIYDSLFHPTNLPDHRTGIYLGGAKDTSSNPSPQTNGVVTFGGSHENKYGSEPLKWIDVLPASSGQQYELWVVPINGVKTSRYSATGLNETTLPSQAGATAIFDTGASLISVPQSIIGDLFNTLGFNYTAISHGYRPPCSEVATYNASLTLTLGEVEITVTTDDLSNPGYTADEYCWPPFTPWDSPNWLVGKLFLESFYSVWDLGGWNVSEVGDGQPRIGFSYLKEEYKPRLQVV</sequence>
<dbReference type="EMBL" id="CAJMWT010009417">
    <property type="protein sequence ID" value="CAE6538308.1"/>
    <property type="molecule type" value="Genomic_DNA"/>
</dbReference>
<feature type="compositionally biased region" description="Polar residues" evidence="6">
    <location>
        <begin position="211"/>
        <end position="223"/>
    </location>
</feature>
<feature type="region of interest" description="Disordered" evidence="6">
    <location>
        <begin position="209"/>
        <end position="228"/>
    </location>
</feature>
<evidence type="ECO:0000313" key="9">
    <source>
        <dbReference type="Proteomes" id="UP000663843"/>
    </source>
</evidence>
<evidence type="ECO:0000313" key="8">
    <source>
        <dbReference type="EMBL" id="CAE6538308.1"/>
    </source>
</evidence>
<evidence type="ECO:0000256" key="5">
    <source>
        <dbReference type="RuleBase" id="RU000454"/>
    </source>
</evidence>
<name>A0A8H3DRI3_9AGAM</name>
<dbReference type="PROSITE" id="PS00141">
    <property type="entry name" value="ASP_PROTEASE"/>
    <property type="match status" value="1"/>
</dbReference>
<dbReference type="InterPro" id="IPR033121">
    <property type="entry name" value="PEPTIDASE_A1"/>
</dbReference>
<organism evidence="8 9">
    <name type="scientific">Rhizoctonia solani</name>
    <dbReference type="NCBI Taxonomy" id="456999"/>
    <lineage>
        <taxon>Eukaryota</taxon>
        <taxon>Fungi</taxon>
        <taxon>Dikarya</taxon>
        <taxon>Basidiomycota</taxon>
        <taxon>Agaricomycotina</taxon>
        <taxon>Agaricomycetes</taxon>
        <taxon>Cantharellales</taxon>
        <taxon>Ceratobasidiaceae</taxon>
        <taxon>Rhizoctonia</taxon>
    </lineage>
</organism>
<dbReference type="InterPro" id="IPR001461">
    <property type="entry name" value="Aspartic_peptidase_A1"/>
</dbReference>
<feature type="active site" evidence="3">
    <location>
        <position position="82"/>
    </location>
</feature>
<evidence type="ECO:0000256" key="1">
    <source>
        <dbReference type="ARBA" id="ARBA00007447"/>
    </source>
</evidence>
<comment type="caution">
    <text evidence="8">The sequence shown here is derived from an EMBL/GenBank/DDBJ whole genome shotgun (WGS) entry which is preliminary data.</text>
</comment>
<feature type="active site" evidence="3">
    <location>
        <position position="289"/>
    </location>
</feature>
<evidence type="ECO:0000259" key="7">
    <source>
        <dbReference type="PROSITE" id="PS51767"/>
    </source>
</evidence>
<dbReference type="InterPro" id="IPR001969">
    <property type="entry name" value="Aspartic_peptidase_AS"/>
</dbReference>